<dbReference type="Pfam" id="PF14478">
    <property type="entry name" value="DUF4430"/>
    <property type="match status" value="1"/>
</dbReference>
<feature type="domain" description="SLH" evidence="2">
    <location>
        <begin position="1201"/>
        <end position="1260"/>
    </location>
</feature>
<evidence type="ECO:0000259" key="2">
    <source>
        <dbReference type="PROSITE" id="PS51272"/>
    </source>
</evidence>
<organism evidence="3 4">
    <name type="scientific">Tissierella simiarum</name>
    <dbReference type="NCBI Taxonomy" id="2841534"/>
    <lineage>
        <taxon>Bacteria</taxon>
        <taxon>Bacillati</taxon>
        <taxon>Bacillota</taxon>
        <taxon>Tissierellia</taxon>
        <taxon>Tissierellales</taxon>
        <taxon>Tissierellaceae</taxon>
        <taxon>Tissierella</taxon>
    </lineage>
</organism>
<feature type="domain" description="SLH" evidence="2">
    <location>
        <begin position="1261"/>
        <end position="1323"/>
    </location>
</feature>
<reference evidence="3 4" key="1">
    <citation type="submission" date="2021-06" db="EMBL/GenBank/DDBJ databases">
        <authorList>
            <person name="Sun Q."/>
            <person name="Li D."/>
        </authorList>
    </citation>
    <scope>NUCLEOTIDE SEQUENCE [LARGE SCALE GENOMIC DNA]</scope>
    <source>
        <strain evidence="3 4">MSJ-40</strain>
    </source>
</reference>
<dbReference type="InterPro" id="IPR003343">
    <property type="entry name" value="Big_2"/>
</dbReference>
<dbReference type="Proteomes" id="UP000749471">
    <property type="component" value="Unassembled WGS sequence"/>
</dbReference>
<dbReference type="InterPro" id="IPR027954">
    <property type="entry name" value="Transcobalamin-like_C"/>
</dbReference>
<comment type="caution">
    <text evidence="3">The sequence shown here is derived from an EMBL/GenBank/DDBJ whole genome shotgun (WGS) entry which is preliminary data.</text>
</comment>
<evidence type="ECO:0000313" key="4">
    <source>
        <dbReference type="Proteomes" id="UP000749471"/>
    </source>
</evidence>
<accession>A0ABS6E6N2</accession>
<dbReference type="Pfam" id="PF02368">
    <property type="entry name" value="Big_2"/>
    <property type="match status" value="1"/>
</dbReference>
<dbReference type="EMBL" id="JAHLPM010000005">
    <property type="protein sequence ID" value="MBU5437888.1"/>
    <property type="molecule type" value="Genomic_DNA"/>
</dbReference>
<dbReference type="RefSeq" id="WP_216518469.1">
    <property type="nucleotide sequence ID" value="NZ_JAHLPM010000005.1"/>
</dbReference>
<name>A0ABS6E6N2_9FIRM</name>
<keyword evidence="4" id="KW-1185">Reference proteome</keyword>
<feature type="region of interest" description="Disordered" evidence="1">
    <location>
        <begin position="923"/>
        <end position="951"/>
    </location>
</feature>
<evidence type="ECO:0000313" key="3">
    <source>
        <dbReference type="EMBL" id="MBU5437888.1"/>
    </source>
</evidence>
<gene>
    <name evidence="3" type="ORF">KQI42_07700</name>
</gene>
<dbReference type="InterPro" id="IPR001119">
    <property type="entry name" value="SLH_dom"/>
</dbReference>
<dbReference type="PROSITE" id="PS51272">
    <property type="entry name" value="SLH"/>
    <property type="match status" value="3"/>
</dbReference>
<feature type="domain" description="SLH" evidence="2">
    <location>
        <begin position="1324"/>
        <end position="1383"/>
    </location>
</feature>
<evidence type="ECO:0000256" key="1">
    <source>
        <dbReference type="SAM" id="MobiDB-lite"/>
    </source>
</evidence>
<sequence length="1703" mass="188968">MKRYNKILSILLILSILMSPISGLFNSYIVNAESQVPAEMPTNLIDEIGDLEKLDVQEITDKTGSQELVDEVSMSEETDEKKENISESIDENVPVIDHITLDSSEDKEPRIETNLEDMATKSDKLTFDLWVKDSNGNKIDDSYVKVTNNGEPVSATWDDLEKTSYTLDLRVGTNNIEINVTYNEKNYLAEYTIIREEAEDEEVIGTITFTMEAFTIGIGYLIEPIQVDIHKGRNAAQELVQILKDNGYDYDHSGNLESGFYLSYLLDDTNTIYKTTPSIPEVLKEKLEGVYDEEDYSYGELGEFNFNSMSGWMYAVNNVFPNVGFSDKYLQDGDIVRVQFTLAYGNDIGGSDALGGGSGSEFFPKVNKGELIKKIAEINSSGDKEEYLSSSRVKEAYDNGMYILQKIDATQQEIDDAYQKLTNSLSTPKDIEPPVMTVKGLNNGETVTEKELTFITTAIDDVDGKITPVIKHNGSIVTGTDGKYYVLLTDGENTITIEATDSSGNRSDYIYKLIYKPLIKVDSIILDKLDIELLEGEALELNPTIIPNNATNKNIIWESNNEEIVKVNSNGKVSGIKKGTATIIATTEDGNKKATCSVTVNRKDNKVLTPKEQVQKNLKYILKNTQDPIFGTGGGEWSILSLARGEYPVPKGYYDTYYNNVVNEVKRLMEQNKGKLHRAKGTEHSRLILGLSSIGKDITNVGGYDIREALADYNYVIKQGINGPIFALIGFDTNNYEIPIVEGVKVQTTRDNLIKYILDEEINKGTENAGGWALGGNTPDPDITAMAIQGLTPYYKSNPKVKAAVDRAITWLSKAQKNDGGYSSWGSINSESIAQVVVALTGLEIDPHTDPRFVKNGNSAIDALMTFALPDGGFMHVKAGQNTGGGPSIGGQVDGMATDQGTYALIAYDRFIEGKNRLYDMSDAKEAKPEQPKPEQPKPEQPKPEQPAPGATKKYVTLSIDKLTINKGHVLKPTKVELKTGDTVWTLLKREMDKRGIEYTYVWTPKYNSVYIEWIDGDGEFDHGSGSGWMYNVDGWYPNYGASAYKLKDGEVVQWRYTTNLGEDLGEDITKWDQPTITVEGIKDGKEVTEKELTFKVIGRATYGPIKGENTTLIVKLNGVEVRGTNGSYKIILKDGENIVEITAIDSEGNRRDETYKVTYKILGSVNSNNSAYPNNSVDTNKSTNLEWKAGNKSLTDVSINKLYSDSKSISSWAFEYVKKATQKGFIEGSNGKFNPKANITRVEFIKVMTSILGLDLKIDNVINFIDVNQKDWFYPYINAAYKAGIVEGNENKFNPKDNITREQMAAIIVRALDLKYVKPNIIIKDIDKVSDWAKKDVETVVVLGLMTGDNGKFDPKSFATREMATVVAMRGYNYKHLNKLEDKKIDVDKVEHLDVKEQINKTAEFMQKTITDPIIASVGGEWTVFGLARSGVEVPNSYYSKYYSTVEKTLKEKEGKLHHIKYTEYDRVILALTSIGKDVTNVAGYDLTKPLADFDTLIKQGINGPIFALIALDSNNYEIPIDREVKTQTTRDMLVKFILGREIKGGGWALGEKPSEADPDITAMAIQGLTPYYNRPEVKAAVDRGLEWLSKAQHEDGGYFSWGSINSESIAQVVVALTGLGIDPHNDPRFIKNGNSAMDALLGFAVSEGGFYHVKPGGKGNGGAKPGDVDPMATDQAMYAIVAYNRFVNGQNHLYNMTDVKK</sequence>
<dbReference type="Pfam" id="PF00395">
    <property type="entry name" value="SLH"/>
    <property type="match status" value="3"/>
</dbReference>
<dbReference type="SMART" id="SM00635">
    <property type="entry name" value="BID_2"/>
    <property type="match status" value="1"/>
</dbReference>
<proteinExistence type="predicted"/>
<feature type="compositionally biased region" description="Basic and acidic residues" evidence="1">
    <location>
        <begin position="923"/>
        <end position="943"/>
    </location>
</feature>
<protein>
    <submittedName>
        <fullName evidence="3">S-layer homology domain-containing protein</fullName>
    </submittedName>
</protein>
<dbReference type="CDD" id="cd00688">
    <property type="entry name" value="ISOPREN_C2_like"/>
    <property type="match status" value="2"/>
</dbReference>